<sequence>MSENLFDVIRCLGLDKNDPNSALEARVRLQSIPDTLARISEFVMKASKTLDEELRTRSGRAFLALPDEVLSHIFTISSDEYPATTALRRSSNAPTNRPSVFGCQSPSRMFAGGSELFHWTPPACGRRSPISCVAFFWKRIWHAVDSLLCRFAWCWILATDMKT</sequence>
<gene>
    <name evidence="1" type="ORF">SCHPADRAFT_938251</name>
</gene>
<dbReference type="AlphaFoldDB" id="A0A0H2RVB0"/>
<name>A0A0H2RVB0_9AGAM</name>
<keyword evidence="2" id="KW-1185">Reference proteome</keyword>
<dbReference type="EMBL" id="KQ085922">
    <property type="protein sequence ID" value="KLO15930.1"/>
    <property type="molecule type" value="Genomic_DNA"/>
</dbReference>
<organism evidence="1 2">
    <name type="scientific">Schizopora paradoxa</name>
    <dbReference type="NCBI Taxonomy" id="27342"/>
    <lineage>
        <taxon>Eukaryota</taxon>
        <taxon>Fungi</taxon>
        <taxon>Dikarya</taxon>
        <taxon>Basidiomycota</taxon>
        <taxon>Agaricomycotina</taxon>
        <taxon>Agaricomycetes</taxon>
        <taxon>Hymenochaetales</taxon>
        <taxon>Schizoporaceae</taxon>
        <taxon>Schizopora</taxon>
    </lineage>
</organism>
<evidence type="ECO:0000313" key="1">
    <source>
        <dbReference type="EMBL" id="KLO15930.1"/>
    </source>
</evidence>
<dbReference type="Proteomes" id="UP000053477">
    <property type="component" value="Unassembled WGS sequence"/>
</dbReference>
<evidence type="ECO:0000313" key="2">
    <source>
        <dbReference type="Proteomes" id="UP000053477"/>
    </source>
</evidence>
<protein>
    <recommendedName>
        <fullName evidence="3">F-box domain-containing protein</fullName>
    </recommendedName>
</protein>
<proteinExistence type="predicted"/>
<dbReference type="InParanoid" id="A0A0H2RVB0"/>
<accession>A0A0H2RVB0</accession>
<evidence type="ECO:0008006" key="3">
    <source>
        <dbReference type="Google" id="ProtNLM"/>
    </source>
</evidence>
<reference evidence="1 2" key="1">
    <citation type="submission" date="2015-04" db="EMBL/GenBank/DDBJ databases">
        <title>Complete genome sequence of Schizopora paradoxa KUC8140, a cosmopolitan wood degrader in East Asia.</title>
        <authorList>
            <consortium name="DOE Joint Genome Institute"/>
            <person name="Min B."/>
            <person name="Park H."/>
            <person name="Jang Y."/>
            <person name="Kim J.-J."/>
            <person name="Kim K.H."/>
            <person name="Pangilinan J."/>
            <person name="Lipzen A."/>
            <person name="Riley R."/>
            <person name="Grigoriev I.V."/>
            <person name="Spatafora J.W."/>
            <person name="Choi I.-G."/>
        </authorList>
    </citation>
    <scope>NUCLEOTIDE SEQUENCE [LARGE SCALE GENOMIC DNA]</scope>
    <source>
        <strain evidence="1 2">KUC8140</strain>
    </source>
</reference>